<organism evidence="2 3">
    <name type="scientific">Actinoplanes cyaneus</name>
    <dbReference type="NCBI Taxonomy" id="52696"/>
    <lineage>
        <taxon>Bacteria</taxon>
        <taxon>Bacillati</taxon>
        <taxon>Actinomycetota</taxon>
        <taxon>Actinomycetes</taxon>
        <taxon>Micromonosporales</taxon>
        <taxon>Micromonosporaceae</taxon>
        <taxon>Actinoplanes</taxon>
    </lineage>
</organism>
<feature type="transmembrane region" description="Helical" evidence="1">
    <location>
        <begin position="12"/>
        <end position="33"/>
    </location>
</feature>
<reference evidence="2" key="1">
    <citation type="submission" date="2021-01" db="EMBL/GenBank/DDBJ databases">
        <title>Whole genome shotgun sequence of Actinoplanes cyaneus NBRC 14990.</title>
        <authorList>
            <person name="Komaki H."/>
            <person name="Tamura T."/>
        </authorList>
    </citation>
    <scope>NUCLEOTIDE SEQUENCE</scope>
    <source>
        <strain evidence="2">NBRC 14990</strain>
    </source>
</reference>
<feature type="transmembrane region" description="Helical" evidence="1">
    <location>
        <begin position="189"/>
        <end position="211"/>
    </location>
</feature>
<keyword evidence="1" id="KW-1133">Transmembrane helix</keyword>
<evidence type="ECO:0000313" key="3">
    <source>
        <dbReference type="Proteomes" id="UP000619479"/>
    </source>
</evidence>
<proteinExistence type="predicted"/>
<sequence length="252" mass="27111">MVAASNWVSDNTSFLVGTVLGIAGIVTGAYFYIRSKQTKTLDWRVVSNNAIAAAQAARSVNMQMIWKGKHLSHPRLIVVKIANTGTEAISWQDLYEPIQISVEGGNILDATIVDRPTEANFLTDEAKLTDDSIAFSPRLLNSGEAFTVQLLLDAEKVSVEVRSRIAGLSRPVGDLEGMRNARQKKAQRWAVRFGIVLSVTLVTLGISARLFGFADKITPLIGLLALMLGVCAGVLTSATASKASRGRGVELI</sequence>
<comment type="caution">
    <text evidence="2">The sequence shown here is derived from an EMBL/GenBank/DDBJ whole genome shotgun (WGS) entry which is preliminary data.</text>
</comment>
<name>A0A919M4L6_9ACTN</name>
<dbReference type="Proteomes" id="UP000619479">
    <property type="component" value="Unassembled WGS sequence"/>
</dbReference>
<evidence type="ECO:0000256" key="1">
    <source>
        <dbReference type="SAM" id="Phobius"/>
    </source>
</evidence>
<dbReference type="AlphaFoldDB" id="A0A919M4L6"/>
<feature type="transmembrane region" description="Helical" evidence="1">
    <location>
        <begin position="217"/>
        <end position="238"/>
    </location>
</feature>
<dbReference type="EMBL" id="BOMH01000016">
    <property type="protein sequence ID" value="GID64328.1"/>
    <property type="molecule type" value="Genomic_DNA"/>
</dbReference>
<keyword evidence="1" id="KW-0472">Membrane</keyword>
<evidence type="ECO:0000313" key="2">
    <source>
        <dbReference type="EMBL" id="GID64328.1"/>
    </source>
</evidence>
<protein>
    <submittedName>
        <fullName evidence="2">Uncharacterized protein</fullName>
    </submittedName>
</protein>
<gene>
    <name evidence="2" type="ORF">Acy02nite_22090</name>
</gene>
<accession>A0A919M4L6</accession>
<keyword evidence="3" id="KW-1185">Reference proteome</keyword>
<keyword evidence="1" id="KW-0812">Transmembrane</keyword>